<feature type="region of interest" description="Disordered" evidence="2">
    <location>
        <begin position="124"/>
        <end position="162"/>
    </location>
</feature>
<comment type="caution">
    <text evidence="4">The sequence shown here is derived from an EMBL/GenBank/DDBJ whole genome shotgun (WGS) entry which is preliminary data.</text>
</comment>
<keyword evidence="1" id="KW-0175">Coiled coil</keyword>
<feature type="compositionally biased region" description="Basic residues" evidence="2">
    <location>
        <begin position="53"/>
        <end position="63"/>
    </location>
</feature>
<evidence type="ECO:0000259" key="3">
    <source>
        <dbReference type="Pfam" id="PF04577"/>
    </source>
</evidence>
<dbReference type="AlphaFoldDB" id="A0AA36N2B8"/>
<proteinExistence type="predicted"/>
<accession>A0AA36N2B8</accession>
<feature type="region of interest" description="Disordered" evidence="2">
    <location>
        <begin position="45"/>
        <end position="72"/>
    </location>
</feature>
<evidence type="ECO:0000256" key="1">
    <source>
        <dbReference type="SAM" id="Coils"/>
    </source>
</evidence>
<dbReference type="Proteomes" id="UP001178507">
    <property type="component" value="Unassembled WGS sequence"/>
</dbReference>
<reference evidence="4" key="1">
    <citation type="submission" date="2023-08" db="EMBL/GenBank/DDBJ databases">
        <authorList>
            <person name="Chen Y."/>
            <person name="Shah S."/>
            <person name="Dougan E. K."/>
            <person name="Thang M."/>
            <person name="Chan C."/>
        </authorList>
    </citation>
    <scope>NUCLEOTIDE SEQUENCE</scope>
</reference>
<feature type="domain" description="Glycosyltransferase 61 catalytic" evidence="3">
    <location>
        <begin position="285"/>
        <end position="471"/>
    </location>
</feature>
<name>A0AA36N2B8_9DINO</name>
<keyword evidence="5" id="KW-1185">Reference proteome</keyword>
<organism evidence="4 5">
    <name type="scientific">Effrenium voratum</name>
    <dbReference type="NCBI Taxonomy" id="2562239"/>
    <lineage>
        <taxon>Eukaryota</taxon>
        <taxon>Sar</taxon>
        <taxon>Alveolata</taxon>
        <taxon>Dinophyceae</taxon>
        <taxon>Suessiales</taxon>
        <taxon>Symbiodiniaceae</taxon>
        <taxon>Effrenium</taxon>
    </lineage>
</organism>
<feature type="coiled-coil region" evidence="1">
    <location>
        <begin position="709"/>
        <end position="736"/>
    </location>
</feature>
<dbReference type="InterPro" id="IPR049625">
    <property type="entry name" value="Glyco_transf_61_cat"/>
</dbReference>
<dbReference type="Pfam" id="PF04577">
    <property type="entry name" value="Glyco_transf_61"/>
    <property type="match status" value="1"/>
</dbReference>
<evidence type="ECO:0000313" key="5">
    <source>
        <dbReference type="Proteomes" id="UP001178507"/>
    </source>
</evidence>
<evidence type="ECO:0000313" key="4">
    <source>
        <dbReference type="EMBL" id="CAJ1395900.1"/>
    </source>
</evidence>
<evidence type="ECO:0000256" key="2">
    <source>
        <dbReference type="SAM" id="MobiDB-lite"/>
    </source>
</evidence>
<dbReference type="EMBL" id="CAUJNA010003214">
    <property type="protein sequence ID" value="CAJ1395900.1"/>
    <property type="molecule type" value="Genomic_DNA"/>
</dbReference>
<gene>
    <name evidence="4" type="ORF">EVOR1521_LOCUS20222</name>
</gene>
<protein>
    <recommendedName>
        <fullName evidence="3">Glycosyltransferase 61 catalytic domain-containing protein</fullName>
    </recommendedName>
</protein>
<sequence length="887" mass="95158">METDTGLSGKSSVGKEAWSFAAGTCGGLIPAPAECHGLEWIRGSGPAASRAMRPGRGKRKKPKREPAEGAEVPDAPRSLFFLSHAWLASPKPVLAIGLVLVNLVLLSRNAGLLEVQPAPQVPRLRRPAPQSVVPGPAAPPPLSPSARPASTSAAQTGVVAKPAGDEDASGLIAEALRRNGSHVVRFLSPAWRLPLAMLAKGQQRPYEDKFQEVNLTHGQYQAHENVVFVSACSAHEIHKTDIPFEDFLQEKAAYMRMACPAERAAQNVESKRVVIYMNLRESGYFGHAMDNVLPRVAAIMDGVLKGHSLSLVLPPLGKRSMSANTQLLGRALGIEVLQQVPSAPHRTLGLSGVAPWSASARRWLQRRIRQSPLLAEAQPAVCQAPPGCACGSGGSGGIFVGRKGSRNSRPLPGAELLEAAFARRGFRIVSDASALPLAELAKALYGTCRLAGFSGTGMLNMIFLPPQASVVELNPHMVYANSWLWAHTLGYCYCQVLPRAVDADSAERWAALALGVASEVEIEKSDARPPNRIGIVGVEESHRLRFSAAERVLYLFRQQDEPSSKPRRAEALLPLCSCAEAPAVLLERLRAEVAGQLRAKEADATLAAAQMADFELRLQVAQLARGLPGLEREALLCAAHGAAAQLRGLVQEQAAEPLEAQLRRLAQQVVAGADADPEELEGLRPPKHTAACQACQQLAGDSSAGAPSGRRARLALQRAEKALAAAQRQSARLQALLQVAGLEPIAGDAPEVAFPAEEVRRESRHPAKVEAVLAEVRKLGPRSQCLVLGSAPLLKKLQELLESSEAPLEVCWLPEGTGEGKGERRVLLASAEFCEKRRRVPWDGEAVRHVFLTQPLKGPLERRVAVEAAVVHRFWVAQTVEEELHAS</sequence>
<dbReference type="GO" id="GO:0016757">
    <property type="term" value="F:glycosyltransferase activity"/>
    <property type="evidence" value="ECO:0007669"/>
    <property type="project" value="InterPro"/>
</dbReference>
<feature type="compositionally biased region" description="Low complexity" evidence="2">
    <location>
        <begin position="144"/>
        <end position="154"/>
    </location>
</feature>